<evidence type="ECO:0000256" key="2">
    <source>
        <dbReference type="ARBA" id="ARBA00022448"/>
    </source>
</evidence>
<dbReference type="Pfam" id="PF00999">
    <property type="entry name" value="Na_H_Exchanger"/>
    <property type="match status" value="1"/>
</dbReference>
<gene>
    <name evidence="14" type="ORF">HRI_001103100</name>
</gene>
<dbReference type="GO" id="GO:0016020">
    <property type="term" value="C:membrane"/>
    <property type="evidence" value="ECO:0007669"/>
    <property type="project" value="UniProtKB-SubCell"/>
</dbReference>
<evidence type="ECO:0000256" key="9">
    <source>
        <dbReference type="ARBA" id="ARBA00038341"/>
    </source>
</evidence>
<dbReference type="InterPro" id="IPR057291">
    <property type="entry name" value="CHX17_2nd"/>
</dbReference>
<evidence type="ECO:0000259" key="13">
    <source>
        <dbReference type="Pfam" id="PF23259"/>
    </source>
</evidence>
<dbReference type="OrthoDB" id="1938353at2759"/>
<evidence type="ECO:0000313" key="15">
    <source>
        <dbReference type="Proteomes" id="UP001165190"/>
    </source>
</evidence>
<proteinExistence type="inferred from homology"/>
<evidence type="ECO:0000256" key="4">
    <source>
        <dbReference type="ARBA" id="ARBA00022692"/>
    </source>
</evidence>
<keyword evidence="2" id="KW-0813">Transport</keyword>
<evidence type="ECO:0000256" key="6">
    <source>
        <dbReference type="ARBA" id="ARBA00022989"/>
    </source>
</evidence>
<dbReference type="AlphaFoldDB" id="A0A9W7HBP3"/>
<keyword evidence="3" id="KW-0633">Potassium transport</keyword>
<keyword evidence="15" id="KW-1185">Reference proteome</keyword>
<dbReference type="InterPro" id="IPR038770">
    <property type="entry name" value="Na+/solute_symporter_sf"/>
</dbReference>
<dbReference type="InterPro" id="IPR050794">
    <property type="entry name" value="CPA2_transporter"/>
</dbReference>
<keyword evidence="6 10" id="KW-1133">Transmembrane helix</keyword>
<dbReference type="EMBL" id="BSYR01000010">
    <property type="protein sequence ID" value="GMI74338.1"/>
    <property type="molecule type" value="Genomic_DNA"/>
</dbReference>
<protein>
    <submittedName>
        <fullName evidence="14">Cation/H+ exchanger 4</fullName>
    </submittedName>
</protein>
<feature type="transmembrane region" description="Helical" evidence="10">
    <location>
        <begin position="143"/>
        <end position="167"/>
    </location>
</feature>
<dbReference type="GO" id="GO:0015297">
    <property type="term" value="F:antiporter activity"/>
    <property type="evidence" value="ECO:0007669"/>
    <property type="project" value="InterPro"/>
</dbReference>
<dbReference type="Proteomes" id="UP001165190">
    <property type="component" value="Unassembled WGS sequence"/>
</dbReference>
<comment type="subcellular location">
    <subcellularLocation>
        <location evidence="1">Membrane</location>
        <topology evidence="1">Multi-pass membrane protein</topology>
    </subcellularLocation>
</comment>
<feature type="transmembrane region" description="Helical" evidence="10">
    <location>
        <begin position="43"/>
        <end position="65"/>
    </location>
</feature>
<keyword evidence="8 10" id="KW-0472">Membrane</keyword>
<evidence type="ECO:0000259" key="12">
    <source>
        <dbReference type="Pfam" id="PF23256"/>
    </source>
</evidence>
<evidence type="ECO:0000256" key="10">
    <source>
        <dbReference type="SAM" id="Phobius"/>
    </source>
</evidence>
<dbReference type="InterPro" id="IPR006153">
    <property type="entry name" value="Cation/H_exchanger_TM"/>
</dbReference>
<evidence type="ECO:0000256" key="7">
    <source>
        <dbReference type="ARBA" id="ARBA00023065"/>
    </source>
</evidence>
<dbReference type="GO" id="GO:0006885">
    <property type="term" value="P:regulation of pH"/>
    <property type="evidence" value="ECO:0007669"/>
    <property type="project" value="TreeGrafter"/>
</dbReference>
<feature type="transmembrane region" description="Helical" evidence="10">
    <location>
        <begin position="365"/>
        <end position="387"/>
    </location>
</feature>
<accession>A0A9W7HBP3</accession>
<reference evidence="14" key="1">
    <citation type="submission" date="2023-05" db="EMBL/GenBank/DDBJ databases">
        <title>Genome and transcriptome analyses reveal genes involved in the formation of fine ridges on petal epidermal cells in Hibiscus trionum.</title>
        <authorList>
            <person name="Koshimizu S."/>
            <person name="Masuda S."/>
            <person name="Ishii T."/>
            <person name="Shirasu K."/>
            <person name="Hoshino A."/>
            <person name="Arita M."/>
        </authorList>
    </citation>
    <scope>NUCLEOTIDE SEQUENCE</scope>
    <source>
        <strain evidence="14">Hamamatsu line</strain>
    </source>
</reference>
<dbReference type="Pfam" id="PF23259">
    <property type="entry name" value="CHX17_C"/>
    <property type="match status" value="1"/>
</dbReference>
<evidence type="ECO:0000256" key="8">
    <source>
        <dbReference type="ARBA" id="ARBA00023136"/>
    </source>
</evidence>
<keyword evidence="7" id="KW-0406">Ion transport</keyword>
<dbReference type="Gene3D" id="1.20.1530.20">
    <property type="match status" value="1"/>
</dbReference>
<comment type="caution">
    <text evidence="14">The sequence shown here is derived from an EMBL/GenBank/DDBJ whole genome shotgun (WGS) entry which is preliminary data.</text>
</comment>
<name>A0A9W7HBP3_HIBTR</name>
<feature type="transmembrane region" description="Helical" evidence="10">
    <location>
        <begin position="111"/>
        <end position="131"/>
    </location>
</feature>
<feature type="domain" description="Cation/H(+) antiporter central" evidence="12">
    <location>
        <begin position="502"/>
        <end position="621"/>
    </location>
</feature>
<dbReference type="PANTHER" id="PTHR32468:SF17">
    <property type="entry name" value="CATION_H(+) ANTIPORTER 4"/>
    <property type="match status" value="1"/>
</dbReference>
<dbReference type="GO" id="GO:0012505">
    <property type="term" value="C:endomembrane system"/>
    <property type="evidence" value="ECO:0007669"/>
    <property type="project" value="TreeGrafter"/>
</dbReference>
<keyword evidence="4 10" id="KW-0812">Transmembrane</keyword>
<dbReference type="InterPro" id="IPR057290">
    <property type="entry name" value="CHX17_C"/>
</dbReference>
<keyword evidence="5" id="KW-0630">Potassium</keyword>
<sequence>MAEAPPQLHPLPHGIETAEVCITLPPMVNSAGIWEKSTSPSEILTYSLPLLEIQMLLIFSVTHLVYAILKPLGVTFFASQMFAGMILGPAILGKVEGFHETLFAQESGMRIVDTVAMFGFAVFLFLMGVKMDLKMAFRTTRRAIVIGFLSLSSPFVVGLIVYVAYKLPNESSHVTTERLMGITVESFTPFAVVACLLGELKIVNSELGRLALSSAAISDLSGLVLVHCINYSKFWTTVSPSFAVWQAVIMVLFVLVLFFVFRPLMFWIIKRTPKGRPIKEAHLVFVMLLALLSCMFTHWHAQTPLLGAFLFGFAVPDGPPLGSALVDMFECFINGVFLAVYVTTSTMRVKPNTVLADPSTLKFSVIYSVLAFLAKFISCSIASFWGMKSWRDTLAFALIMSSKGVVELSYFSTFRDIKILSEATFSTLTLGVLVNATIIPILVKYLYDPVSGKYAGHQNRSLMHLKPDSELRILACIHTHEHVPALIDVLDITCPTKESPNVVHALHLIELAGRDSPVFIAHHENRAADSFENIVAFNHYEQNNQGLVTVNAFTAISPPKLMHEDICNMVLNKQISFILLPFHKKWSIDGSIEAENTVIRNLNCNILDRAPCSIGILVDRRREPSLRRSSSYSIGMLFLGGKDDREALTLAKRMARDPRVKLTVIHFIADEECGNVMDWDMMLDAETLKDAKYNGVSNVCNIMYKEVVSNNGPQAAKIVKSIADDYDLIIVGRHNGEDWVQTTGLSEWSEFPELGVIGDLFASPDFESRASLLVVQHFVDVDRH</sequence>
<evidence type="ECO:0000313" key="14">
    <source>
        <dbReference type="EMBL" id="GMI74338.1"/>
    </source>
</evidence>
<feature type="transmembrane region" description="Helical" evidence="10">
    <location>
        <begin position="281"/>
        <end position="301"/>
    </location>
</feature>
<evidence type="ECO:0000259" key="11">
    <source>
        <dbReference type="Pfam" id="PF00999"/>
    </source>
</evidence>
<dbReference type="PANTHER" id="PTHR32468">
    <property type="entry name" value="CATION/H + ANTIPORTER"/>
    <property type="match status" value="1"/>
</dbReference>
<feature type="transmembrane region" description="Helical" evidence="10">
    <location>
        <begin position="321"/>
        <end position="344"/>
    </location>
</feature>
<feature type="domain" description="Cation/H(+) antiporter C-terminal" evidence="13">
    <location>
        <begin position="631"/>
        <end position="779"/>
    </location>
</feature>
<dbReference type="GO" id="GO:1902600">
    <property type="term" value="P:proton transmembrane transport"/>
    <property type="evidence" value="ECO:0007669"/>
    <property type="project" value="InterPro"/>
</dbReference>
<feature type="transmembrane region" description="Helical" evidence="10">
    <location>
        <begin position="210"/>
        <end position="232"/>
    </location>
</feature>
<dbReference type="Pfam" id="PF23256">
    <property type="entry name" value="CHX17_2nd"/>
    <property type="match status" value="1"/>
</dbReference>
<evidence type="ECO:0000256" key="1">
    <source>
        <dbReference type="ARBA" id="ARBA00004141"/>
    </source>
</evidence>
<comment type="similarity">
    <text evidence="9">Belongs to the monovalent cation:proton antiporter 2 (CPA2) transporter (TC 2.A.37) family. CHX (TC 2.A.37.4) subfamily.</text>
</comment>
<evidence type="ECO:0000256" key="3">
    <source>
        <dbReference type="ARBA" id="ARBA00022538"/>
    </source>
</evidence>
<feature type="transmembrane region" description="Helical" evidence="10">
    <location>
        <begin position="244"/>
        <end position="269"/>
    </location>
</feature>
<dbReference type="GO" id="GO:0006813">
    <property type="term" value="P:potassium ion transport"/>
    <property type="evidence" value="ECO:0007669"/>
    <property type="project" value="UniProtKB-KW"/>
</dbReference>
<feature type="transmembrane region" description="Helical" evidence="10">
    <location>
        <begin position="179"/>
        <end position="198"/>
    </location>
</feature>
<feature type="domain" description="Cation/H+ exchanger transmembrane" evidence="11">
    <location>
        <begin position="62"/>
        <end position="443"/>
    </location>
</feature>
<organism evidence="14 15">
    <name type="scientific">Hibiscus trionum</name>
    <name type="common">Flower of an hour</name>
    <dbReference type="NCBI Taxonomy" id="183268"/>
    <lineage>
        <taxon>Eukaryota</taxon>
        <taxon>Viridiplantae</taxon>
        <taxon>Streptophyta</taxon>
        <taxon>Embryophyta</taxon>
        <taxon>Tracheophyta</taxon>
        <taxon>Spermatophyta</taxon>
        <taxon>Magnoliopsida</taxon>
        <taxon>eudicotyledons</taxon>
        <taxon>Gunneridae</taxon>
        <taxon>Pentapetalae</taxon>
        <taxon>rosids</taxon>
        <taxon>malvids</taxon>
        <taxon>Malvales</taxon>
        <taxon>Malvaceae</taxon>
        <taxon>Malvoideae</taxon>
        <taxon>Hibiscus</taxon>
    </lineage>
</organism>
<evidence type="ECO:0000256" key="5">
    <source>
        <dbReference type="ARBA" id="ARBA00022958"/>
    </source>
</evidence>
<feature type="transmembrane region" description="Helical" evidence="10">
    <location>
        <begin position="72"/>
        <end position="91"/>
    </location>
</feature>